<dbReference type="InterPro" id="IPR049730">
    <property type="entry name" value="SNF2/RAD54-like_C"/>
</dbReference>
<evidence type="ECO:0000259" key="6">
    <source>
        <dbReference type="PROSITE" id="PS51194"/>
    </source>
</evidence>
<keyword evidence="1" id="KW-0547">Nucleotide-binding</keyword>
<accession>A0ABV4FMY7</accession>
<dbReference type="Pfam" id="PF00176">
    <property type="entry name" value="SNF2-rel_dom"/>
    <property type="match status" value="1"/>
</dbReference>
<dbReference type="InterPro" id="IPR001650">
    <property type="entry name" value="Helicase_C-like"/>
</dbReference>
<dbReference type="PANTHER" id="PTHR45766">
    <property type="entry name" value="DNA ANNEALING HELICASE AND ENDONUCLEASE ZRANB3 FAMILY MEMBER"/>
    <property type="match status" value="1"/>
</dbReference>
<dbReference type="SUPFAM" id="SSF52540">
    <property type="entry name" value="P-loop containing nucleoside triphosphate hydrolases"/>
    <property type="match status" value="1"/>
</dbReference>
<dbReference type="PROSITE" id="PS51194">
    <property type="entry name" value="HELICASE_CTER"/>
    <property type="match status" value="1"/>
</dbReference>
<dbReference type="Gene3D" id="3.40.50.10810">
    <property type="entry name" value="Tandem AAA-ATPase domain"/>
    <property type="match status" value="1"/>
</dbReference>
<organism evidence="7 8">
    <name type="scientific">Bradyrhizobium ottawaense</name>
    <dbReference type="NCBI Taxonomy" id="931866"/>
    <lineage>
        <taxon>Bacteria</taxon>
        <taxon>Pseudomonadati</taxon>
        <taxon>Pseudomonadota</taxon>
        <taxon>Alphaproteobacteria</taxon>
        <taxon>Hyphomicrobiales</taxon>
        <taxon>Nitrobacteraceae</taxon>
        <taxon>Bradyrhizobium</taxon>
    </lineage>
</organism>
<protein>
    <submittedName>
        <fullName evidence="7">Superfamily II DNA or RNA helicase</fullName>
    </submittedName>
</protein>
<comment type="caution">
    <text evidence="7">The sequence shown here is derived from an EMBL/GenBank/DDBJ whole genome shotgun (WGS) entry which is preliminary data.</text>
</comment>
<evidence type="ECO:0000313" key="8">
    <source>
        <dbReference type="Proteomes" id="UP001565369"/>
    </source>
</evidence>
<dbReference type="GO" id="GO:0004386">
    <property type="term" value="F:helicase activity"/>
    <property type="evidence" value="ECO:0007669"/>
    <property type="project" value="UniProtKB-KW"/>
</dbReference>
<dbReference type="Proteomes" id="UP001565369">
    <property type="component" value="Unassembled WGS sequence"/>
</dbReference>
<gene>
    <name evidence="7" type="ORF">ABIG07_001274</name>
</gene>
<dbReference type="InterPro" id="IPR038718">
    <property type="entry name" value="SNF2-like_sf"/>
</dbReference>
<dbReference type="PANTHER" id="PTHR45766:SF6">
    <property type="entry name" value="SWI_SNF-RELATED MATRIX-ASSOCIATED ACTIN-DEPENDENT REGULATOR OF CHROMATIN SUBFAMILY A-LIKE PROTEIN 1"/>
    <property type="match status" value="1"/>
</dbReference>
<evidence type="ECO:0000256" key="3">
    <source>
        <dbReference type="ARBA" id="ARBA00022806"/>
    </source>
</evidence>
<dbReference type="InterPro" id="IPR000330">
    <property type="entry name" value="SNF2_N"/>
</dbReference>
<dbReference type="SMART" id="SM00487">
    <property type="entry name" value="DEXDc"/>
    <property type="match status" value="1"/>
</dbReference>
<keyword evidence="4" id="KW-0067">ATP-binding</keyword>
<evidence type="ECO:0000256" key="1">
    <source>
        <dbReference type="ARBA" id="ARBA00022741"/>
    </source>
</evidence>
<keyword evidence="3 7" id="KW-0347">Helicase</keyword>
<proteinExistence type="predicted"/>
<dbReference type="SMART" id="SM00490">
    <property type="entry name" value="HELICc"/>
    <property type="match status" value="1"/>
</dbReference>
<dbReference type="InterPro" id="IPR027417">
    <property type="entry name" value="P-loop_NTPase"/>
</dbReference>
<dbReference type="Gene3D" id="3.40.50.300">
    <property type="entry name" value="P-loop containing nucleotide triphosphate hydrolases"/>
    <property type="match status" value="1"/>
</dbReference>
<dbReference type="PROSITE" id="PS51192">
    <property type="entry name" value="HELICASE_ATP_BIND_1"/>
    <property type="match status" value="1"/>
</dbReference>
<dbReference type="CDD" id="cd18011">
    <property type="entry name" value="DEXDc_RapA"/>
    <property type="match status" value="1"/>
</dbReference>
<evidence type="ECO:0000256" key="4">
    <source>
        <dbReference type="ARBA" id="ARBA00022840"/>
    </source>
</evidence>
<dbReference type="EMBL" id="JBGBZJ010000003">
    <property type="protein sequence ID" value="MEY9452326.1"/>
    <property type="molecule type" value="Genomic_DNA"/>
</dbReference>
<dbReference type="Pfam" id="PF00271">
    <property type="entry name" value="Helicase_C"/>
    <property type="match status" value="1"/>
</dbReference>
<feature type="domain" description="Helicase ATP-binding" evidence="5">
    <location>
        <begin position="110"/>
        <end position="283"/>
    </location>
</feature>
<dbReference type="RefSeq" id="WP_370093127.1">
    <property type="nucleotide sequence ID" value="NZ_JBGBZG010000002.1"/>
</dbReference>
<dbReference type="InterPro" id="IPR057342">
    <property type="entry name" value="DEXDc_RapA"/>
</dbReference>
<reference evidence="7 8" key="1">
    <citation type="submission" date="2024-07" db="EMBL/GenBank/DDBJ databases">
        <title>Genomic Encyclopedia of Type Strains, Phase V (KMG-V): Genome sequencing to study the core and pangenomes of soil and plant-associated prokaryotes.</title>
        <authorList>
            <person name="Whitman W."/>
        </authorList>
    </citation>
    <scope>NUCLEOTIDE SEQUENCE [LARGE SCALE GENOMIC DNA]</scope>
    <source>
        <strain evidence="7 8">USDA 152</strain>
    </source>
</reference>
<dbReference type="InterPro" id="IPR014001">
    <property type="entry name" value="Helicase_ATP-bd"/>
</dbReference>
<feature type="domain" description="Helicase C-terminal" evidence="6">
    <location>
        <begin position="444"/>
        <end position="611"/>
    </location>
</feature>
<evidence type="ECO:0000313" key="7">
    <source>
        <dbReference type="EMBL" id="MEY9452326.1"/>
    </source>
</evidence>
<dbReference type="CDD" id="cd18793">
    <property type="entry name" value="SF2_C_SNF"/>
    <property type="match status" value="1"/>
</dbReference>
<keyword evidence="8" id="KW-1185">Reference proteome</keyword>
<sequence length="923" mass="101579">MTLNFAPGDLVYARGREWVALPSPREGILALRPLSGGENDTVILDPALEALPVEPARFDLPANASSTVQAKAALLADALRLTLRRGAGPFRSAAQLAFEPRTYQLVPLLMALRLQVPRLLIADDVGIGKTIEAGLILRELMDRGEVDAFSVLCPPHLVEQWVGELKARFGIDAVAVTSGTASRLERGLPIAQTLFDAYPFTVVSLDYIKAEKRREGFARACPDFVIVDEAHACVGTHKGRQQRFELLAGLARDPERRMVFLTATPHSGDEEAFARLLSLIDPAFASMDFDDARYRERLARHYVQRRRIDLVSGEWGEDRAFPKHETTELPYPLSKPHLAFQETVLDYCLSMVSRAGEGQREKRLAFWGTLALMRCVGSSPAAALSALRNRAASESDRLEPQIYDEDGEDEDAVDLEPGTTFEGDPALAALIKQAEGLVHEHDPKLKALVDALEPLIKKGANPVVFCRYLATAEHVRDGLRRAFPKLTIEAVTGVLTPDERRDRVAEMVSAEESNSIQRILVATDCLSEGINLQQLFDAVVHYDLSWNPTRHQQREGRVDRFGQPAELVRSIMMYSPESAIDGAVLEVILRKAEEIRKATGVTVPLPDERGPVTNALMASMLIRRKSPRQLTFDLHLQDGAKIMEAQWRDAAENEQKSRARFAQNAMKPQEVAPEWEKVRSLLGSPADAKLFVERAMSRFGVPLEPKKKSVFLAHIDALQDAALRERLAEHELKGSIQLATVEPVPTGSALVTRTHPLTATLGEALVEASLDPESLTSLGIGRVGAWPTSAVKQMTRLVLLRVRFKLTVHARKERLLLAEEAALVAIQSDRIVAAGAEARDLLNAPSTANMAPSARDLRIAKAREDLNGLLNGPIDDFTRDRAKELMADHARLRAAAGSASRVTVEAVQPPDVIGLFVLMPAEV</sequence>
<name>A0ABV4FMY7_9BRAD</name>
<evidence type="ECO:0000259" key="5">
    <source>
        <dbReference type="PROSITE" id="PS51192"/>
    </source>
</evidence>
<evidence type="ECO:0000256" key="2">
    <source>
        <dbReference type="ARBA" id="ARBA00022801"/>
    </source>
</evidence>
<keyword evidence="2" id="KW-0378">Hydrolase</keyword>